<sequence>MGTQFSTSSSIPIPSITLLCIDEAFETALKAAAEAHSLPSSINITFSHTYFDALPSSTKFDLIVSPANSFGLMDGGFDAALSIAFAPQDDYLALTRVAKKALYNEYRGFAPPGSCLIVPLEGEPDLKPNDWGCKYMAISPTMKIPQAVRWDREVVFECMWTLCAAVDRHNRRVKEGGEGSEIKTMMMTPFATGCGIVSPQKWAAQTVLALKQFVEAVEKEEEWMAMSWPSIKGLHREVEKTYDL</sequence>
<evidence type="ECO:0000313" key="1">
    <source>
        <dbReference type="EMBL" id="CAI6341173.1"/>
    </source>
</evidence>
<protein>
    <recommendedName>
        <fullName evidence="3">Macro domain-like protein</fullName>
    </recommendedName>
</protein>
<comment type="caution">
    <text evidence="1">The sequence shown here is derived from an EMBL/GenBank/DDBJ whole genome shotgun (WGS) entry which is preliminary data.</text>
</comment>
<dbReference type="Proteomes" id="UP001152607">
    <property type="component" value="Unassembled WGS sequence"/>
</dbReference>
<reference evidence="1" key="1">
    <citation type="submission" date="2023-01" db="EMBL/GenBank/DDBJ databases">
        <authorList>
            <person name="Van Ghelder C."/>
            <person name="Rancurel C."/>
        </authorList>
    </citation>
    <scope>NUCLEOTIDE SEQUENCE</scope>
    <source>
        <strain evidence="1">CNCM I-4278</strain>
    </source>
</reference>
<proteinExistence type="predicted"/>
<keyword evidence="2" id="KW-1185">Reference proteome</keyword>
<gene>
    <name evidence="1" type="ORF">PDIGIT_LOCUS14366</name>
</gene>
<dbReference type="EMBL" id="CAOQHR010000011">
    <property type="protein sequence ID" value="CAI6341173.1"/>
    <property type="molecule type" value="Genomic_DNA"/>
</dbReference>
<organism evidence="1 2">
    <name type="scientific">Periconia digitata</name>
    <dbReference type="NCBI Taxonomy" id="1303443"/>
    <lineage>
        <taxon>Eukaryota</taxon>
        <taxon>Fungi</taxon>
        <taxon>Dikarya</taxon>
        <taxon>Ascomycota</taxon>
        <taxon>Pezizomycotina</taxon>
        <taxon>Dothideomycetes</taxon>
        <taxon>Pleosporomycetidae</taxon>
        <taxon>Pleosporales</taxon>
        <taxon>Massarineae</taxon>
        <taxon>Periconiaceae</taxon>
        <taxon>Periconia</taxon>
    </lineage>
</organism>
<name>A0A9W4UVL5_9PLEO</name>
<dbReference type="OrthoDB" id="6082470at2759"/>
<dbReference type="SUPFAM" id="SSF52949">
    <property type="entry name" value="Macro domain-like"/>
    <property type="match status" value="1"/>
</dbReference>
<dbReference type="Gene3D" id="3.40.220.10">
    <property type="entry name" value="Leucine Aminopeptidase, subunit E, domain 1"/>
    <property type="match status" value="1"/>
</dbReference>
<accession>A0A9W4UVL5</accession>
<evidence type="ECO:0000313" key="2">
    <source>
        <dbReference type="Proteomes" id="UP001152607"/>
    </source>
</evidence>
<evidence type="ECO:0008006" key="3">
    <source>
        <dbReference type="Google" id="ProtNLM"/>
    </source>
</evidence>
<dbReference type="InterPro" id="IPR043472">
    <property type="entry name" value="Macro_dom-like"/>
</dbReference>
<dbReference type="AlphaFoldDB" id="A0A9W4UVL5"/>